<dbReference type="EMBL" id="MIGB01000006">
    <property type="protein sequence ID" value="OSY42010.1"/>
    <property type="molecule type" value="Genomic_DNA"/>
</dbReference>
<proteinExistence type="predicted"/>
<evidence type="ECO:0000313" key="4">
    <source>
        <dbReference type="Proteomes" id="UP000194360"/>
    </source>
</evidence>
<comment type="caution">
    <text evidence="3">The sequence shown here is derived from an EMBL/GenBank/DDBJ whole genome shotgun (WGS) entry which is preliminary data.</text>
</comment>
<evidence type="ECO:0000259" key="2">
    <source>
        <dbReference type="Pfam" id="PF00561"/>
    </source>
</evidence>
<keyword evidence="4" id="KW-1185">Reference proteome</keyword>
<evidence type="ECO:0000313" key="3">
    <source>
        <dbReference type="EMBL" id="OSY42010.1"/>
    </source>
</evidence>
<keyword evidence="1 3" id="KW-0378">Hydrolase</keyword>
<dbReference type="GO" id="GO:0018785">
    <property type="term" value="F:haloacetate dehalogenase activity"/>
    <property type="evidence" value="ECO:0007669"/>
    <property type="project" value="UniProtKB-EC"/>
</dbReference>
<dbReference type="OrthoDB" id="9812774at2"/>
<dbReference type="Gene3D" id="3.40.50.1820">
    <property type="entry name" value="alpha/beta hydrolase"/>
    <property type="match status" value="1"/>
</dbReference>
<dbReference type="STRING" id="2074.BG845_01505"/>
<organism evidence="3 4">
    <name type="scientific">Pseudonocardia autotrophica</name>
    <name type="common">Amycolata autotrophica</name>
    <name type="synonym">Nocardia autotrophica</name>
    <dbReference type="NCBI Taxonomy" id="2074"/>
    <lineage>
        <taxon>Bacteria</taxon>
        <taxon>Bacillati</taxon>
        <taxon>Actinomycetota</taxon>
        <taxon>Actinomycetes</taxon>
        <taxon>Pseudonocardiales</taxon>
        <taxon>Pseudonocardiaceae</taxon>
        <taxon>Pseudonocardia</taxon>
    </lineage>
</organism>
<feature type="domain" description="AB hydrolase-1" evidence="2">
    <location>
        <begin position="27"/>
        <end position="274"/>
    </location>
</feature>
<evidence type="ECO:0000256" key="1">
    <source>
        <dbReference type="ARBA" id="ARBA00022801"/>
    </source>
</evidence>
<dbReference type="SUPFAM" id="SSF53474">
    <property type="entry name" value="alpha/beta-Hydrolases"/>
    <property type="match status" value="1"/>
</dbReference>
<protein>
    <submittedName>
        <fullName evidence="3">Fluoroacetate dehalogenase</fullName>
        <ecNumber evidence="3">3.8.1.3</ecNumber>
    </submittedName>
</protein>
<dbReference type="AlphaFoldDB" id="A0A1Y2N3I6"/>
<name>A0A1Y2N3I6_PSEAH</name>
<dbReference type="InterPro" id="IPR029058">
    <property type="entry name" value="AB_hydrolase_fold"/>
</dbReference>
<dbReference type="InterPro" id="IPR000073">
    <property type="entry name" value="AB_hydrolase_1"/>
</dbReference>
<dbReference type="EC" id="3.8.1.3" evidence="3"/>
<dbReference type="InterPro" id="IPR000639">
    <property type="entry name" value="Epox_hydrolase-like"/>
</dbReference>
<gene>
    <name evidence="3" type="ORF">BG845_01505</name>
</gene>
<dbReference type="PRINTS" id="PR00111">
    <property type="entry name" value="ABHYDROLASE"/>
</dbReference>
<sequence length="287" mass="31318">MHWDRVHTLELDDVDIAYRTFGTGSELVVLVHGWPQTGRCWRRIAGPLAERRTVLVPDLRGYGDSGLARSGAYTKRDAAGDVAALIERLGHDSAIVVGHDRGARVSHRLALDHPDRVSALALLDIVPTRTVMNTFDRSSAAAMWHWFFHLQPDLPELLLAGNAEPYLRHFMRGVLATGAVDEETFGHYVRAFSEPGHLAAGLADYRAGFTTDLELDELDHAGGKRITSPLLVLWGAEGGLGGTDVVDTWRRHHADSDAVVGHAVPGGHYVPEEAPEAVLTALRGFLP</sequence>
<dbReference type="Pfam" id="PF00561">
    <property type="entry name" value="Abhydrolase_1"/>
    <property type="match status" value="1"/>
</dbReference>
<dbReference type="Proteomes" id="UP000194360">
    <property type="component" value="Unassembled WGS sequence"/>
</dbReference>
<reference evidence="3 4" key="1">
    <citation type="submission" date="2016-09" db="EMBL/GenBank/DDBJ databases">
        <title>Pseudonocardia autotrophica DSM535, a candidate organism with high potential of specific P450 cytochromes.</title>
        <authorList>
            <person name="Grumaz C."/>
            <person name="Vainshtein Y."/>
            <person name="Kirstahler P."/>
            <person name="Sohn K."/>
        </authorList>
    </citation>
    <scope>NUCLEOTIDE SEQUENCE [LARGE SCALE GENOMIC DNA]</scope>
    <source>
        <strain evidence="3 4">DSM 535</strain>
    </source>
</reference>
<dbReference type="PANTHER" id="PTHR43329">
    <property type="entry name" value="EPOXIDE HYDROLASE"/>
    <property type="match status" value="1"/>
</dbReference>
<accession>A0A1Y2N3I6</accession>
<dbReference type="PRINTS" id="PR00412">
    <property type="entry name" value="EPOXHYDRLASE"/>
</dbReference>